<keyword evidence="1" id="KW-0472">Membrane</keyword>
<keyword evidence="1" id="KW-0812">Transmembrane</keyword>
<dbReference type="AlphaFoldDB" id="A0A8J8SVH7"/>
<dbReference type="OrthoDB" id="292376at2759"/>
<reference evidence="2" key="1">
    <citation type="submission" date="2019-06" db="EMBL/GenBank/DDBJ databases">
        <authorList>
            <person name="Zheng W."/>
        </authorList>
    </citation>
    <scope>NUCLEOTIDE SEQUENCE</scope>
    <source>
        <strain evidence="2">QDHG01</strain>
    </source>
</reference>
<feature type="transmembrane region" description="Helical" evidence="1">
    <location>
        <begin position="198"/>
        <end position="218"/>
    </location>
</feature>
<keyword evidence="1" id="KW-1133">Transmembrane helix</keyword>
<proteinExistence type="predicted"/>
<evidence type="ECO:0000256" key="1">
    <source>
        <dbReference type="SAM" id="Phobius"/>
    </source>
</evidence>
<accession>A0A8J8SVH7</accession>
<gene>
    <name evidence="2" type="ORF">FGO68_gene2975</name>
</gene>
<comment type="caution">
    <text evidence="2">The sequence shown here is derived from an EMBL/GenBank/DDBJ whole genome shotgun (WGS) entry which is preliminary data.</text>
</comment>
<name>A0A8J8SVH7_HALGN</name>
<organism evidence="2 3">
    <name type="scientific">Halteria grandinella</name>
    <dbReference type="NCBI Taxonomy" id="5974"/>
    <lineage>
        <taxon>Eukaryota</taxon>
        <taxon>Sar</taxon>
        <taxon>Alveolata</taxon>
        <taxon>Ciliophora</taxon>
        <taxon>Intramacronucleata</taxon>
        <taxon>Spirotrichea</taxon>
        <taxon>Stichotrichia</taxon>
        <taxon>Sporadotrichida</taxon>
        <taxon>Halteriidae</taxon>
        <taxon>Halteria</taxon>
    </lineage>
</organism>
<evidence type="ECO:0000313" key="2">
    <source>
        <dbReference type="EMBL" id="TNV72199.1"/>
    </source>
</evidence>
<dbReference type="EMBL" id="RRYP01023663">
    <property type="protein sequence ID" value="TNV72199.1"/>
    <property type="molecule type" value="Genomic_DNA"/>
</dbReference>
<feature type="transmembrane region" description="Helical" evidence="1">
    <location>
        <begin position="153"/>
        <end position="173"/>
    </location>
</feature>
<protein>
    <submittedName>
        <fullName evidence="2">Uncharacterized protein</fullName>
    </submittedName>
</protein>
<feature type="transmembrane region" description="Helical" evidence="1">
    <location>
        <begin position="129"/>
        <end position="146"/>
    </location>
</feature>
<sequence>MWTDQIQSEDQELQDLRVALFHMESPFGFIKGFHLEQQAMTMAQHRNDEMEERKEQTLAGEMGLTPEIAARLDAMEEREHELEEKLDAVANNLALKYGYDSVPWFALTWWVLWIYTILTLLVMFLRPDFLNLTICIIGLYMMFNTDRITKNKFRMLVFGVALSIVYDLVWFFMKHQEYAPDVGATETTSGIEAGVKKFSLMMAYTSFFFRFFVMIVLWKDSLDFLKIIQNRTELPVLINSNSSKQTTKIAGVKNVYLRNHKQV</sequence>
<evidence type="ECO:0000313" key="3">
    <source>
        <dbReference type="Proteomes" id="UP000785679"/>
    </source>
</evidence>
<dbReference type="Proteomes" id="UP000785679">
    <property type="component" value="Unassembled WGS sequence"/>
</dbReference>
<keyword evidence="3" id="KW-1185">Reference proteome</keyword>
<feature type="transmembrane region" description="Helical" evidence="1">
    <location>
        <begin position="102"/>
        <end position="123"/>
    </location>
</feature>